<protein>
    <submittedName>
        <fullName evidence="4">Phage integrase family protein</fullName>
    </submittedName>
</protein>
<dbReference type="InterPro" id="IPR013762">
    <property type="entry name" value="Integrase-like_cat_sf"/>
</dbReference>
<evidence type="ECO:0000313" key="4">
    <source>
        <dbReference type="EMBL" id="NVO26802.1"/>
    </source>
</evidence>
<accession>A0ABX2PBE5</accession>
<evidence type="ECO:0000313" key="5">
    <source>
        <dbReference type="Proteomes" id="UP000523601"/>
    </source>
</evidence>
<feature type="domain" description="Tyr recombinase" evidence="3">
    <location>
        <begin position="186"/>
        <end position="409"/>
    </location>
</feature>
<comment type="caution">
    <text evidence="4">The sequence shown here is derived from an EMBL/GenBank/DDBJ whole genome shotgun (WGS) entry which is preliminary data.</text>
</comment>
<name>A0ABX2PBE5_9RHOB</name>
<keyword evidence="1" id="KW-0233">DNA recombination</keyword>
<feature type="region of interest" description="Disordered" evidence="2">
    <location>
        <begin position="254"/>
        <end position="274"/>
    </location>
</feature>
<proteinExistence type="predicted"/>
<dbReference type="SUPFAM" id="SSF56349">
    <property type="entry name" value="DNA breaking-rejoining enzymes"/>
    <property type="match status" value="1"/>
</dbReference>
<dbReference type="EMBL" id="JABCJD010000002">
    <property type="protein sequence ID" value="NVO26802.1"/>
    <property type="molecule type" value="Genomic_DNA"/>
</dbReference>
<dbReference type="CDD" id="cd00397">
    <property type="entry name" value="DNA_BRE_C"/>
    <property type="match status" value="1"/>
</dbReference>
<dbReference type="Pfam" id="PF00589">
    <property type="entry name" value="Phage_integrase"/>
    <property type="match status" value="1"/>
</dbReference>
<dbReference type="RefSeq" id="WP_176853218.1">
    <property type="nucleotide sequence ID" value="NZ_JABCJD010000002.1"/>
</dbReference>
<evidence type="ECO:0000256" key="2">
    <source>
        <dbReference type="SAM" id="MobiDB-lite"/>
    </source>
</evidence>
<feature type="compositionally biased region" description="Basic and acidic residues" evidence="2">
    <location>
        <begin position="258"/>
        <end position="274"/>
    </location>
</feature>
<dbReference type="PROSITE" id="PS51898">
    <property type="entry name" value="TYR_RECOMBINASE"/>
    <property type="match status" value="1"/>
</dbReference>
<dbReference type="InterPro" id="IPR011010">
    <property type="entry name" value="DNA_brk_join_enz"/>
</dbReference>
<sequence length="411" mass="47081">MDTSAQHRKFRRVYLHRRPDGERFPLVLDADGTPAHYPTRLLLNLRGTNAAWGTMEVAANDLLFLEQVQIFIGLQDLEQRMEDGRYLTTDEIQSISELSGVSLDRLRQLNEPKVKPARLDQAFSKEHTVSNLVKHRRMTNIARYIDMIAKVGESLVSNSTARQARIALRKEMLDDLKVRRPSFRRSRVRNVTEHTELARVVEFIMKGDPAEIWLKDDICARNWAMVTVLALAGLREGELRQLKLQDVDTNRGRLTVARRSDDQEDPRLREPNAKTSDRIYPMTEIISDRIEEYLYGYQGDAAELTGSNFLFLSHGPTSLGRPISKEVVYGAVKDLGKHLDIPELHPHSLRAAWIQNLVDWAHEHNVPAGELDRFANYLGGWSYLSNMASQYRGDHLTKMAYQAGLKVEESR</sequence>
<reference evidence="4 5" key="1">
    <citation type="submission" date="2020-04" db="EMBL/GenBank/DDBJ databases">
        <title>Donghicola sp., a member of the Rhodobacteraceae family isolated from mangrove forest in Thailand.</title>
        <authorList>
            <person name="Charoenyingcharoen P."/>
            <person name="Yukphan P."/>
        </authorList>
    </citation>
    <scope>NUCLEOTIDE SEQUENCE [LARGE SCALE GENOMIC DNA]</scope>
    <source>
        <strain evidence="4 5">C2-DW-16</strain>
    </source>
</reference>
<dbReference type="Gene3D" id="1.10.443.10">
    <property type="entry name" value="Intergrase catalytic core"/>
    <property type="match status" value="1"/>
</dbReference>
<evidence type="ECO:0000259" key="3">
    <source>
        <dbReference type="PROSITE" id="PS51898"/>
    </source>
</evidence>
<gene>
    <name evidence="4" type="ORF">HJ526_05185</name>
</gene>
<dbReference type="Proteomes" id="UP000523601">
    <property type="component" value="Unassembled WGS sequence"/>
</dbReference>
<organism evidence="4 5">
    <name type="scientific">Donghicola mangrovi</name>
    <dbReference type="NCBI Taxonomy" id="2729614"/>
    <lineage>
        <taxon>Bacteria</taxon>
        <taxon>Pseudomonadati</taxon>
        <taxon>Pseudomonadota</taxon>
        <taxon>Alphaproteobacteria</taxon>
        <taxon>Rhodobacterales</taxon>
        <taxon>Roseobacteraceae</taxon>
        <taxon>Donghicola</taxon>
    </lineage>
</organism>
<keyword evidence="5" id="KW-1185">Reference proteome</keyword>
<evidence type="ECO:0000256" key="1">
    <source>
        <dbReference type="ARBA" id="ARBA00023172"/>
    </source>
</evidence>
<dbReference type="InterPro" id="IPR002104">
    <property type="entry name" value="Integrase_catalytic"/>
</dbReference>